<dbReference type="Gene3D" id="3.30.160.60">
    <property type="entry name" value="Classic Zinc Finger"/>
    <property type="match status" value="2"/>
</dbReference>
<dbReference type="PROSITE" id="PS50157">
    <property type="entry name" value="ZINC_FINGER_C2H2_2"/>
    <property type="match status" value="2"/>
</dbReference>
<name>A0ABR4NI15_9FUNG</name>
<evidence type="ECO:0000256" key="7">
    <source>
        <dbReference type="PROSITE-ProRule" id="PRU00042"/>
    </source>
</evidence>
<feature type="domain" description="C2H2-type" evidence="9">
    <location>
        <begin position="22"/>
        <end position="50"/>
    </location>
</feature>
<dbReference type="InterPro" id="IPR036236">
    <property type="entry name" value="Znf_C2H2_sf"/>
</dbReference>
<evidence type="ECO:0000256" key="5">
    <source>
        <dbReference type="ARBA" id="ARBA00022833"/>
    </source>
</evidence>
<reference evidence="10 11" key="1">
    <citation type="submission" date="2023-09" db="EMBL/GenBank/DDBJ databases">
        <title>Pangenome analysis of Batrachochytrium dendrobatidis and related Chytrids.</title>
        <authorList>
            <person name="Yacoub M.N."/>
            <person name="Stajich J.E."/>
            <person name="James T.Y."/>
        </authorList>
    </citation>
    <scope>NUCLEOTIDE SEQUENCE [LARGE SCALE GENOMIC DNA]</scope>
    <source>
        <strain evidence="10 11">JEL0888</strain>
    </source>
</reference>
<keyword evidence="3" id="KW-0677">Repeat</keyword>
<evidence type="ECO:0000256" key="6">
    <source>
        <dbReference type="ARBA" id="ARBA00023242"/>
    </source>
</evidence>
<dbReference type="SUPFAM" id="SSF57667">
    <property type="entry name" value="beta-beta-alpha zinc fingers"/>
    <property type="match status" value="2"/>
</dbReference>
<dbReference type="Proteomes" id="UP001527925">
    <property type="component" value="Unassembled WGS sequence"/>
</dbReference>
<keyword evidence="2" id="KW-0479">Metal-binding</keyword>
<evidence type="ECO:0000256" key="8">
    <source>
        <dbReference type="SAM" id="MobiDB-lite"/>
    </source>
</evidence>
<accession>A0ABR4NI15</accession>
<evidence type="ECO:0000256" key="1">
    <source>
        <dbReference type="ARBA" id="ARBA00004123"/>
    </source>
</evidence>
<organism evidence="10 11">
    <name type="scientific">Polyrhizophydium stewartii</name>
    <dbReference type="NCBI Taxonomy" id="2732419"/>
    <lineage>
        <taxon>Eukaryota</taxon>
        <taxon>Fungi</taxon>
        <taxon>Fungi incertae sedis</taxon>
        <taxon>Chytridiomycota</taxon>
        <taxon>Chytridiomycota incertae sedis</taxon>
        <taxon>Chytridiomycetes</taxon>
        <taxon>Rhizophydiales</taxon>
        <taxon>Rhizophydiales incertae sedis</taxon>
        <taxon>Polyrhizophydium</taxon>
    </lineage>
</organism>
<gene>
    <name evidence="10" type="ORF">HK105_201369</name>
</gene>
<sequence>MSFFRKQNLKAHMCVHSEIRAFACPKCPASFRRRQELQRHVRTVHAEPEMRRPFACPGCGTAFGRHDALKRHILANGGTVGPDAVTPWACSAPKTRQRSANPNPRLQVDRAAVKSDSVNS</sequence>
<keyword evidence="4 7" id="KW-0863">Zinc-finger</keyword>
<keyword evidence="11" id="KW-1185">Reference proteome</keyword>
<feature type="domain" description="C2H2-type" evidence="9">
    <location>
        <begin position="54"/>
        <end position="81"/>
    </location>
</feature>
<dbReference type="PANTHER" id="PTHR24394">
    <property type="entry name" value="ZINC FINGER PROTEIN"/>
    <property type="match status" value="1"/>
</dbReference>
<feature type="region of interest" description="Disordered" evidence="8">
    <location>
        <begin position="79"/>
        <end position="120"/>
    </location>
</feature>
<dbReference type="PROSITE" id="PS00028">
    <property type="entry name" value="ZINC_FINGER_C2H2_1"/>
    <property type="match status" value="1"/>
</dbReference>
<evidence type="ECO:0000256" key="4">
    <source>
        <dbReference type="ARBA" id="ARBA00022771"/>
    </source>
</evidence>
<keyword evidence="5" id="KW-0862">Zinc</keyword>
<keyword evidence="6" id="KW-0539">Nucleus</keyword>
<evidence type="ECO:0000313" key="10">
    <source>
        <dbReference type="EMBL" id="KAL2919099.1"/>
    </source>
</evidence>
<evidence type="ECO:0000256" key="2">
    <source>
        <dbReference type="ARBA" id="ARBA00022723"/>
    </source>
</evidence>
<evidence type="ECO:0000313" key="11">
    <source>
        <dbReference type="Proteomes" id="UP001527925"/>
    </source>
</evidence>
<dbReference type="InterPro" id="IPR013087">
    <property type="entry name" value="Znf_C2H2_type"/>
</dbReference>
<protein>
    <recommendedName>
        <fullName evidence="9">C2H2-type domain-containing protein</fullName>
    </recommendedName>
</protein>
<dbReference type="SMART" id="SM00355">
    <property type="entry name" value="ZnF_C2H2"/>
    <property type="match status" value="2"/>
</dbReference>
<dbReference type="EMBL" id="JADGIZ020000004">
    <property type="protein sequence ID" value="KAL2919099.1"/>
    <property type="molecule type" value="Genomic_DNA"/>
</dbReference>
<evidence type="ECO:0000256" key="3">
    <source>
        <dbReference type="ARBA" id="ARBA00022737"/>
    </source>
</evidence>
<dbReference type="Pfam" id="PF00096">
    <property type="entry name" value="zf-C2H2"/>
    <property type="match status" value="2"/>
</dbReference>
<dbReference type="PANTHER" id="PTHR24394:SF29">
    <property type="entry name" value="MYONEURIN"/>
    <property type="match status" value="1"/>
</dbReference>
<evidence type="ECO:0000259" key="9">
    <source>
        <dbReference type="PROSITE" id="PS50157"/>
    </source>
</evidence>
<comment type="subcellular location">
    <subcellularLocation>
        <location evidence="1">Nucleus</location>
    </subcellularLocation>
</comment>
<comment type="caution">
    <text evidence="10">The sequence shown here is derived from an EMBL/GenBank/DDBJ whole genome shotgun (WGS) entry which is preliminary data.</text>
</comment>
<proteinExistence type="predicted"/>